<feature type="transmembrane region" description="Helical" evidence="7">
    <location>
        <begin position="113"/>
        <end position="131"/>
    </location>
</feature>
<protein>
    <submittedName>
        <fullName evidence="9">DMT family transporter</fullName>
    </submittedName>
</protein>
<dbReference type="InterPro" id="IPR051258">
    <property type="entry name" value="Diverse_Substrate_Transporter"/>
</dbReference>
<dbReference type="SUPFAM" id="SSF103481">
    <property type="entry name" value="Multidrug resistance efflux transporter EmrE"/>
    <property type="match status" value="2"/>
</dbReference>
<dbReference type="EMBL" id="BAABLK010000026">
    <property type="protein sequence ID" value="GAA5227038.1"/>
    <property type="molecule type" value="Genomic_DNA"/>
</dbReference>
<dbReference type="PANTHER" id="PTHR42920">
    <property type="entry name" value="OS03G0707200 PROTEIN-RELATED"/>
    <property type="match status" value="1"/>
</dbReference>
<feature type="transmembrane region" description="Helical" evidence="7">
    <location>
        <begin position="199"/>
        <end position="219"/>
    </location>
</feature>
<dbReference type="PANTHER" id="PTHR42920:SF5">
    <property type="entry name" value="EAMA DOMAIN-CONTAINING PROTEIN"/>
    <property type="match status" value="1"/>
</dbReference>
<keyword evidence="4 7" id="KW-0812">Transmembrane</keyword>
<reference evidence="10" key="1">
    <citation type="journal article" date="2019" name="Int. J. Syst. Evol. Microbiol.">
        <title>The Global Catalogue of Microorganisms (GCM) 10K type strain sequencing project: providing services to taxonomists for standard genome sequencing and annotation.</title>
        <authorList>
            <consortium name="The Broad Institute Genomics Platform"/>
            <consortium name="The Broad Institute Genome Sequencing Center for Infectious Disease"/>
            <person name="Wu L."/>
            <person name="Ma J."/>
        </authorList>
    </citation>
    <scope>NUCLEOTIDE SEQUENCE [LARGE SCALE GENOMIC DNA]</scope>
    <source>
        <strain evidence="10">JCM 18952</strain>
    </source>
</reference>
<keyword evidence="3" id="KW-1003">Cell membrane</keyword>
<keyword evidence="5 7" id="KW-1133">Transmembrane helix</keyword>
<feature type="transmembrane region" description="Helical" evidence="7">
    <location>
        <begin position="28"/>
        <end position="47"/>
    </location>
</feature>
<dbReference type="Proteomes" id="UP001501257">
    <property type="component" value="Unassembled WGS sequence"/>
</dbReference>
<name>A0ABP9TMQ0_9MICC</name>
<comment type="similarity">
    <text evidence="2">Belongs to the EamA transporter family.</text>
</comment>
<keyword evidence="6 7" id="KW-0472">Membrane</keyword>
<comment type="subcellular location">
    <subcellularLocation>
        <location evidence="1">Cell membrane</location>
        <topology evidence="1">Multi-pass membrane protein</topology>
    </subcellularLocation>
</comment>
<feature type="transmembrane region" description="Helical" evidence="7">
    <location>
        <begin position="290"/>
        <end position="306"/>
    </location>
</feature>
<evidence type="ECO:0000256" key="4">
    <source>
        <dbReference type="ARBA" id="ARBA00022692"/>
    </source>
</evidence>
<evidence type="ECO:0000256" key="1">
    <source>
        <dbReference type="ARBA" id="ARBA00004651"/>
    </source>
</evidence>
<evidence type="ECO:0000313" key="9">
    <source>
        <dbReference type="EMBL" id="GAA5227038.1"/>
    </source>
</evidence>
<organism evidence="9 10">
    <name type="scientific">Paeniglutamicibacter antarcticus</name>
    <dbReference type="NCBI Taxonomy" id="494023"/>
    <lineage>
        <taxon>Bacteria</taxon>
        <taxon>Bacillati</taxon>
        <taxon>Actinomycetota</taxon>
        <taxon>Actinomycetes</taxon>
        <taxon>Micrococcales</taxon>
        <taxon>Micrococcaceae</taxon>
        <taxon>Paeniglutamicibacter</taxon>
    </lineage>
</organism>
<feature type="domain" description="EamA" evidence="8">
    <location>
        <begin position="169"/>
        <end position="303"/>
    </location>
</feature>
<keyword evidence="10" id="KW-1185">Reference proteome</keyword>
<evidence type="ECO:0000256" key="5">
    <source>
        <dbReference type="ARBA" id="ARBA00022989"/>
    </source>
</evidence>
<evidence type="ECO:0000313" key="10">
    <source>
        <dbReference type="Proteomes" id="UP001501257"/>
    </source>
</evidence>
<gene>
    <name evidence="9" type="ORF">GCM10025778_15710</name>
</gene>
<evidence type="ECO:0000259" key="8">
    <source>
        <dbReference type="Pfam" id="PF00892"/>
    </source>
</evidence>
<accession>A0ABP9TMQ0</accession>
<evidence type="ECO:0000256" key="7">
    <source>
        <dbReference type="SAM" id="Phobius"/>
    </source>
</evidence>
<comment type="caution">
    <text evidence="9">The sequence shown here is derived from an EMBL/GenBank/DDBJ whole genome shotgun (WGS) entry which is preliminary data.</text>
</comment>
<evidence type="ECO:0000256" key="2">
    <source>
        <dbReference type="ARBA" id="ARBA00007362"/>
    </source>
</evidence>
<proteinExistence type="inferred from homology"/>
<evidence type="ECO:0000256" key="3">
    <source>
        <dbReference type="ARBA" id="ARBA00022475"/>
    </source>
</evidence>
<feature type="domain" description="EamA" evidence="8">
    <location>
        <begin position="31"/>
        <end position="159"/>
    </location>
</feature>
<dbReference type="InterPro" id="IPR000620">
    <property type="entry name" value="EamA_dom"/>
</dbReference>
<dbReference type="InterPro" id="IPR037185">
    <property type="entry name" value="EmrE-like"/>
</dbReference>
<feature type="transmembrane region" description="Helical" evidence="7">
    <location>
        <begin position="266"/>
        <end position="284"/>
    </location>
</feature>
<feature type="transmembrane region" description="Helical" evidence="7">
    <location>
        <begin position="231"/>
        <end position="254"/>
    </location>
</feature>
<feature type="transmembrane region" description="Helical" evidence="7">
    <location>
        <begin position="143"/>
        <end position="161"/>
    </location>
</feature>
<sequence>MKTVPVVLYESAPYSKRMSFAPPSARRLFPDLILLIVAIMWGGSYLATQDLAVASSAAAVMCARFVPAAAILLCVNLARPKVRLRDSTLPGILLGTLRAATIAMETIGVTLTSATNAGLIIALSILLTPILESTLTKRRLSPSLIASILLALIGITLLVGGQGFSGFNLGDGLMLVAAATRALLGVAEARFTVGRNTDVLGLTTVEIMFGAVIFAAWGGNSLLEHLPGFSVANWLTIAYLCLGCTIFAFLGQLWATKHTSASRAGMLLGTEPGWALLVGVLLAGDKIGTLGYMGAAVLLVATWWGARAEQRWRGSNPFPRKFPIPTGRETADD</sequence>
<dbReference type="Pfam" id="PF00892">
    <property type="entry name" value="EamA"/>
    <property type="match status" value="2"/>
</dbReference>
<evidence type="ECO:0000256" key="6">
    <source>
        <dbReference type="ARBA" id="ARBA00023136"/>
    </source>
</evidence>
<feature type="transmembrane region" description="Helical" evidence="7">
    <location>
        <begin position="53"/>
        <end position="75"/>
    </location>
</feature>